<evidence type="ECO:0000313" key="8">
    <source>
        <dbReference type="Proteomes" id="UP000007434"/>
    </source>
</evidence>
<organism evidence="7 8">
    <name type="scientific">Halanaerobium hydrogeniformans</name>
    <name type="common">Halanaerobium sp. (strain sapolanicus)</name>
    <dbReference type="NCBI Taxonomy" id="656519"/>
    <lineage>
        <taxon>Bacteria</taxon>
        <taxon>Bacillati</taxon>
        <taxon>Bacillota</taxon>
        <taxon>Clostridia</taxon>
        <taxon>Halanaerobiales</taxon>
        <taxon>Halanaerobiaceae</taxon>
        <taxon>Halanaerobium</taxon>
    </lineage>
</organism>
<dbReference type="NCBIfam" id="TIGR01484">
    <property type="entry name" value="HAD-SF-IIB"/>
    <property type="match status" value="1"/>
</dbReference>
<comment type="pathway">
    <text evidence="2 6">Glycan biosynthesis; trehalose biosynthesis.</text>
</comment>
<dbReference type="KEGG" id="has:Halsa_2273"/>
<dbReference type="InterPro" id="IPR023214">
    <property type="entry name" value="HAD_sf"/>
</dbReference>
<dbReference type="PANTHER" id="PTHR43768">
    <property type="entry name" value="TREHALOSE 6-PHOSPHATE PHOSPHATASE"/>
    <property type="match status" value="1"/>
</dbReference>
<evidence type="ECO:0000256" key="4">
    <source>
        <dbReference type="ARBA" id="ARBA00022801"/>
    </source>
</evidence>
<dbReference type="NCBIfam" id="TIGR00685">
    <property type="entry name" value="T6PP"/>
    <property type="match status" value="1"/>
</dbReference>
<evidence type="ECO:0000256" key="2">
    <source>
        <dbReference type="ARBA" id="ARBA00005199"/>
    </source>
</evidence>
<dbReference type="Gene3D" id="3.40.50.1000">
    <property type="entry name" value="HAD superfamily/HAD-like"/>
    <property type="match status" value="1"/>
</dbReference>
<dbReference type="eggNOG" id="COG1877">
    <property type="taxonomic scope" value="Bacteria"/>
</dbReference>
<dbReference type="InterPro" id="IPR006379">
    <property type="entry name" value="HAD-SF_hydro_IIB"/>
</dbReference>
<keyword evidence="8" id="KW-1185">Reference proteome</keyword>
<comment type="similarity">
    <text evidence="3 6">Belongs to the trehalose phosphatase family.</text>
</comment>
<gene>
    <name evidence="7" type="ordered locus">Halsa_2273</name>
</gene>
<keyword evidence="4 6" id="KW-0378">Hydrolase</keyword>
<dbReference type="PANTHER" id="PTHR43768:SF3">
    <property type="entry name" value="TREHALOSE 6-PHOSPHATE PHOSPHATASE"/>
    <property type="match status" value="1"/>
</dbReference>
<evidence type="ECO:0000256" key="3">
    <source>
        <dbReference type="ARBA" id="ARBA00008770"/>
    </source>
</evidence>
<dbReference type="InterPro" id="IPR044651">
    <property type="entry name" value="OTSB-like"/>
</dbReference>
<dbReference type="OrthoDB" id="9797743at2"/>
<dbReference type="EC" id="3.1.3.12" evidence="6"/>
<dbReference type="HOGENOM" id="CLU_037265_4_0_9"/>
<dbReference type="SUPFAM" id="SSF56784">
    <property type="entry name" value="HAD-like"/>
    <property type="match status" value="1"/>
</dbReference>
<accession>E4RKN4</accession>
<protein>
    <recommendedName>
        <fullName evidence="6">Trehalose 6-phosphate phosphatase</fullName>
        <ecNumber evidence="6">3.1.3.12</ecNumber>
    </recommendedName>
</protein>
<dbReference type="STRING" id="656519.Halsa_2273"/>
<evidence type="ECO:0000256" key="6">
    <source>
        <dbReference type="RuleBase" id="RU361117"/>
    </source>
</evidence>
<evidence type="ECO:0000256" key="5">
    <source>
        <dbReference type="ARBA" id="ARBA00024179"/>
    </source>
</evidence>
<comment type="function">
    <text evidence="5 6">Removes the phosphate from trehalose 6-phosphate to produce free trehalose.</text>
</comment>
<dbReference type="Proteomes" id="UP000007434">
    <property type="component" value="Chromosome"/>
</dbReference>
<evidence type="ECO:0000313" key="7">
    <source>
        <dbReference type="EMBL" id="ADQ15681.1"/>
    </source>
</evidence>
<dbReference type="InterPro" id="IPR036412">
    <property type="entry name" value="HAD-like_sf"/>
</dbReference>
<dbReference type="UniPathway" id="UPA00299"/>
<dbReference type="AlphaFoldDB" id="E4RKN4"/>
<sequence>MNKKYALQKKYFQELNEKILRAENILFFCDYDGTLAPFNPVPAKAKALPESIKSLRLIAEKENYYLSLVSGRKLSDLKNMIQFENANYAGSHGLEIELLKDNQIIHPFQAQNIDQKSKEIYQEIKEKYQAESQVELEDKGFGIALHFNDEIMQKEISDEINKKLQSTNYQLLVGRKIVELRPQGWNKGKAVNFIAKKMVEQFSLNNYLKIYIGDDRTDEDAFKVIEAGISIYVQNEDDLNTEAEYYLKDPHDTAKLLELLAGEA</sequence>
<comment type="cofactor">
    <cofactor evidence="6">
        <name>Mg(2+)</name>
        <dbReference type="ChEBI" id="CHEBI:18420"/>
    </cofactor>
</comment>
<dbReference type="GO" id="GO:0004805">
    <property type="term" value="F:trehalose-phosphatase activity"/>
    <property type="evidence" value="ECO:0007669"/>
    <property type="project" value="UniProtKB-EC"/>
</dbReference>
<dbReference type="GO" id="GO:0046872">
    <property type="term" value="F:metal ion binding"/>
    <property type="evidence" value="ECO:0007669"/>
    <property type="project" value="UniProtKB-KW"/>
</dbReference>
<dbReference type="InterPro" id="IPR003337">
    <property type="entry name" value="Trehalose_PPase"/>
</dbReference>
<comment type="catalytic activity">
    <reaction evidence="1 6">
        <text>alpha,alpha-trehalose 6-phosphate + H2O = alpha,alpha-trehalose + phosphate</text>
        <dbReference type="Rhea" id="RHEA:23420"/>
        <dbReference type="ChEBI" id="CHEBI:15377"/>
        <dbReference type="ChEBI" id="CHEBI:16551"/>
        <dbReference type="ChEBI" id="CHEBI:43474"/>
        <dbReference type="ChEBI" id="CHEBI:58429"/>
        <dbReference type="EC" id="3.1.3.12"/>
    </reaction>
</comment>
<reference evidence="7 8" key="1">
    <citation type="submission" date="2010-11" db="EMBL/GenBank/DDBJ databases">
        <title>Complete sequence of Halanaerobium sp. sapolanicus.</title>
        <authorList>
            <consortium name="US DOE Joint Genome Institute"/>
            <person name="Lucas S."/>
            <person name="Copeland A."/>
            <person name="Lapidus A."/>
            <person name="Cheng J.-F."/>
            <person name="Bruce D."/>
            <person name="Goodwin L."/>
            <person name="Pitluck S."/>
            <person name="Davenport K."/>
            <person name="Detter J.C."/>
            <person name="Han C."/>
            <person name="Tapia R."/>
            <person name="Land M."/>
            <person name="Hauser L."/>
            <person name="Jeffries C."/>
            <person name="Kyrpides N."/>
            <person name="Ivanova N."/>
            <person name="Mikhailova N."/>
            <person name="Begemann M.B."/>
            <person name="Mormile M.R."/>
            <person name="Wall J.D."/>
            <person name="Elias D.A."/>
            <person name="Woyke T."/>
        </authorList>
    </citation>
    <scope>NUCLEOTIDE SEQUENCE [LARGE SCALE GENOMIC DNA]</scope>
    <source>
        <strain evidence="8">sapolanicus</strain>
    </source>
</reference>
<name>E4RKN4_HALHG</name>
<evidence type="ECO:0000256" key="1">
    <source>
        <dbReference type="ARBA" id="ARBA00000500"/>
    </source>
</evidence>
<keyword evidence="6" id="KW-0460">Magnesium</keyword>
<dbReference type="Gene3D" id="3.30.70.1020">
    <property type="entry name" value="Trehalose-6-phosphate phosphatase related protein, domain 2"/>
    <property type="match status" value="1"/>
</dbReference>
<proteinExistence type="inferred from homology"/>
<reference evidence="7 8" key="2">
    <citation type="journal article" date="2011" name="J. Bacteriol.">
        <title>Complete Genome Sequence of the Haloalkaliphilic, Hydrogen Producing Halanaerobium hydrogenoformans.</title>
        <authorList>
            <person name="Brown S.D."/>
            <person name="Begemann M.B."/>
            <person name="Mormile M.R."/>
            <person name="Wall J.D."/>
            <person name="Han C.S."/>
            <person name="Goodwin L.A."/>
            <person name="Pitluck S."/>
            <person name="Land M.L."/>
            <person name="Hauser L.J."/>
            <person name="Elias D.A."/>
        </authorList>
    </citation>
    <scope>NUCLEOTIDE SEQUENCE [LARGE SCALE GENOMIC DNA]</scope>
    <source>
        <strain evidence="8">sapolanicus</strain>
    </source>
</reference>
<keyword evidence="6" id="KW-0479">Metal-binding</keyword>
<dbReference type="Pfam" id="PF02358">
    <property type="entry name" value="Trehalose_PPase"/>
    <property type="match status" value="1"/>
</dbReference>
<dbReference type="GO" id="GO:0005992">
    <property type="term" value="P:trehalose biosynthetic process"/>
    <property type="evidence" value="ECO:0007669"/>
    <property type="project" value="UniProtKB-UniPathway"/>
</dbReference>
<dbReference type="RefSeq" id="WP_013406745.1">
    <property type="nucleotide sequence ID" value="NC_014654.1"/>
</dbReference>
<dbReference type="EMBL" id="CP002304">
    <property type="protein sequence ID" value="ADQ15681.1"/>
    <property type="molecule type" value="Genomic_DNA"/>
</dbReference>